<comment type="caution">
    <text evidence="1">The sequence shown here is derived from an EMBL/GenBank/DDBJ whole genome shotgun (WGS) entry which is preliminary data.</text>
</comment>
<protein>
    <submittedName>
        <fullName evidence="1">Uncharacterized protein</fullName>
    </submittedName>
</protein>
<sequence length="134" mass="15127">MVNPGIKLKWAGDHMSEQFWLVVQYPLKSAKGTQRDGWLKDKVMEYLEIALADADLGHVDGFDMGKSLSDPMKYHLNIFCVVSGEERSISLVKRVLKESRLDHTRIKIATMPYGTDAAYTLKYAAKKGVTDFSL</sequence>
<accession>A0ABQ4M981</accession>
<reference evidence="1 2" key="1">
    <citation type="submission" date="2021-03" db="EMBL/GenBank/DDBJ databases">
        <title>Antimicrobial resistance genes in bacteria isolated from Japanese honey, and their potential for conferring macrolide and lincosamide resistance in the American foulbrood pathogen Paenibacillus larvae.</title>
        <authorList>
            <person name="Okamoto M."/>
            <person name="Kumagai M."/>
            <person name="Kanamori H."/>
            <person name="Takamatsu D."/>
        </authorList>
    </citation>
    <scope>NUCLEOTIDE SEQUENCE [LARGE SCALE GENOMIC DNA]</scope>
    <source>
        <strain evidence="1 2">J42TS3</strain>
    </source>
</reference>
<dbReference type="EMBL" id="BOSL01000004">
    <property type="protein sequence ID" value="GIP52550.1"/>
    <property type="molecule type" value="Genomic_DNA"/>
</dbReference>
<dbReference type="Proteomes" id="UP000679992">
    <property type="component" value="Unassembled WGS sequence"/>
</dbReference>
<gene>
    <name evidence="1" type="ORF">J42TS3_15850</name>
</gene>
<evidence type="ECO:0000313" key="1">
    <source>
        <dbReference type="EMBL" id="GIP52550.1"/>
    </source>
</evidence>
<name>A0ABQ4M981_9BACL</name>
<organism evidence="1 2">
    <name type="scientific">Paenibacillus vini</name>
    <dbReference type="NCBI Taxonomy" id="1476024"/>
    <lineage>
        <taxon>Bacteria</taxon>
        <taxon>Bacillati</taxon>
        <taxon>Bacillota</taxon>
        <taxon>Bacilli</taxon>
        <taxon>Bacillales</taxon>
        <taxon>Paenibacillaceae</taxon>
        <taxon>Paenibacillus</taxon>
    </lineage>
</organism>
<keyword evidence="2" id="KW-1185">Reference proteome</keyword>
<proteinExistence type="predicted"/>
<evidence type="ECO:0000313" key="2">
    <source>
        <dbReference type="Proteomes" id="UP000679992"/>
    </source>
</evidence>